<evidence type="ECO:0000259" key="1">
    <source>
        <dbReference type="Pfam" id="PF07085"/>
    </source>
</evidence>
<dbReference type="AlphaFoldDB" id="A0A1T4PI71"/>
<feature type="domain" description="DRTGG" evidence="1">
    <location>
        <begin position="5"/>
        <end position="110"/>
    </location>
</feature>
<dbReference type="EMBL" id="FUWY01000006">
    <property type="protein sequence ID" value="SJZ91192.1"/>
    <property type="molecule type" value="Genomic_DNA"/>
</dbReference>
<dbReference type="InterPro" id="IPR010766">
    <property type="entry name" value="DRTGG"/>
</dbReference>
<keyword evidence="3" id="KW-1185">Reference proteome</keyword>
<organism evidence="2 3">
    <name type="scientific">Anaerorhabdus furcosa</name>
    <dbReference type="NCBI Taxonomy" id="118967"/>
    <lineage>
        <taxon>Bacteria</taxon>
        <taxon>Bacillati</taxon>
        <taxon>Bacillota</taxon>
        <taxon>Erysipelotrichia</taxon>
        <taxon>Erysipelotrichales</taxon>
        <taxon>Erysipelotrichaceae</taxon>
        <taxon>Anaerorhabdus</taxon>
    </lineage>
</organism>
<name>A0A1T4PI71_9FIRM</name>
<evidence type="ECO:0000313" key="3">
    <source>
        <dbReference type="Proteomes" id="UP000243297"/>
    </source>
</evidence>
<evidence type="ECO:0000313" key="2">
    <source>
        <dbReference type="EMBL" id="SJZ91192.1"/>
    </source>
</evidence>
<proteinExistence type="predicted"/>
<dbReference type="Gene3D" id="3.40.1390.20">
    <property type="entry name" value="HprK N-terminal domain-like"/>
    <property type="match status" value="1"/>
</dbReference>
<dbReference type="STRING" id="118967.SAMN02745191_2046"/>
<dbReference type="RefSeq" id="WP_078712443.1">
    <property type="nucleotide sequence ID" value="NZ_FUWY01000006.1"/>
</dbReference>
<accession>A0A1T4PI71</accession>
<sequence>MLANQIVQKLNATALGVWNQNLMNKDYQYVFATDLMSDALAMINNSCDQTVLLTGLCNAQSLRTAEMLDLELIIYVRGKKLDEEVLKLAMEMGFNVFSTDYSMFEASGILYQEGLHAGD</sequence>
<dbReference type="Proteomes" id="UP000243297">
    <property type="component" value="Unassembled WGS sequence"/>
</dbReference>
<dbReference type="InterPro" id="IPR028979">
    <property type="entry name" value="Ser_kin/Pase_Hpr-like_N_sf"/>
</dbReference>
<dbReference type="Pfam" id="PF07085">
    <property type="entry name" value="DRTGG"/>
    <property type="match status" value="1"/>
</dbReference>
<protein>
    <recommendedName>
        <fullName evidence="1">DRTGG domain-containing protein</fullName>
    </recommendedName>
</protein>
<dbReference type="OrthoDB" id="9800390at2"/>
<dbReference type="SUPFAM" id="SSF75138">
    <property type="entry name" value="HprK N-terminal domain-like"/>
    <property type="match status" value="1"/>
</dbReference>
<gene>
    <name evidence="2" type="ORF">SAMN02745191_2046</name>
</gene>
<reference evidence="3" key="1">
    <citation type="submission" date="2017-02" db="EMBL/GenBank/DDBJ databases">
        <authorList>
            <person name="Varghese N."/>
            <person name="Submissions S."/>
        </authorList>
    </citation>
    <scope>NUCLEOTIDE SEQUENCE [LARGE SCALE GENOMIC DNA]</scope>
    <source>
        <strain evidence="3">ATCC 25662</strain>
    </source>
</reference>